<reference evidence="1 2" key="2">
    <citation type="submission" date="2017-04" db="EMBL/GenBank/DDBJ databases">
        <title>CpG methylation of centromeres and impact of large insertions on vertebrate speciation.</title>
        <authorList>
            <person name="Ichikawa K."/>
            <person name="Yoshimura J."/>
            <person name="Morishita S."/>
        </authorList>
    </citation>
    <scope>NUCLEOTIDE SEQUENCE</scope>
    <source>
        <strain evidence="1 2">HSOK</strain>
    </source>
</reference>
<dbReference type="Proteomes" id="UP000265200">
    <property type="component" value="Chromosome 4"/>
</dbReference>
<dbReference type="Ensembl" id="ENSORLT00015024887.1">
    <property type="protein sequence ID" value="ENSORLP00015016648.1"/>
    <property type="gene ID" value="ENSORLG00015017624.1"/>
</dbReference>
<reference key="1">
    <citation type="journal article" date="2007" name="Nature">
        <title>The medaka draft genome and insights into vertebrate genome evolution.</title>
        <authorList>
            <person name="Kasahara M."/>
            <person name="Naruse K."/>
            <person name="Sasaki S."/>
            <person name="Nakatani Y."/>
            <person name="Qu W."/>
            <person name="Ahsan B."/>
            <person name="Yamada T."/>
            <person name="Nagayasu Y."/>
            <person name="Doi K."/>
            <person name="Kasai Y."/>
            <person name="Jindo T."/>
            <person name="Kobayashi D."/>
            <person name="Shimada A."/>
            <person name="Toyoda A."/>
            <person name="Kuroki Y."/>
            <person name="Fujiyama A."/>
            <person name="Sasaki T."/>
            <person name="Shimizu A."/>
            <person name="Asakawa S."/>
            <person name="Shimizu N."/>
            <person name="Hashimoto S."/>
            <person name="Yang J."/>
            <person name="Lee Y."/>
            <person name="Matsushima K."/>
            <person name="Sugano S."/>
            <person name="Sakaizumi M."/>
            <person name="Narita T."/>
            <person name="Ohishi K."/>
            <person name="Haga S."/>
            <person name="Ohta F."/>
            <person name="Nomoto H."/>
            <person name="Nogata K."/>
            <person name="Morishita T."/>
            <person name="Endo T."/>
            <person name="Shin-I T."/>
            <person name="Takeda H."/>
            <person name="Morishita S."/>
            <person name="Kohara Y."/>
        </authorList>
    </citation>
    <scope>NUCLEOTIDE SEQUENCE [LARGE SCALE GENOMIC DNA]</scope>
    <source>
        <strain>Hd-rR</strain>
    </source>
</reference>
<reference evidence="1" key="4">
    <citation type="submission" date="2025-09" db="UniProtKB">
        <authorList>
            <consortium name="Ensembl"/>
        </authorList>
    </citation>
    <scope>IDENTIFICATION</scope>
    <source>
        <strain evidence="1">HSOK</strain>
    </source>
</reference>
<reference evidence="1" key="3">
    <citation type="submission" date="2025-08" db="UniProtKB">
        <authorList>
            <consortium name="Ensembl"/>
        </authorList>
    </citation>
    <scope>IDENTIFICATION</scope>
    <source>
        <strain evidence="1">HSOK</strain>
    </source>
</reference>
<proteinExistence type="predicted"/>
<name>A0A3P9I9Z6_ORYLA</name>
<evidence type="ECO:0008006" key="3">
    <source>
        <dbReference type="Google" id="ProtNLM"/>
    </source>
</evidence>
<dbReference type="AlphaFoldDB" id="A0A3P9I9Z6"/>
<accession>A0A3P9I9Z6</accession>
<organism evidence="1 2">
    <name type="scientific">Oryzias latipes</name>
    <name type="common">Japanese rice fish</name>
    <name type="synonym">Japanese killifish</name>
    <dbReference type="NCBI Taxonomy" id="8090"/>
    <lineage>
        <taxon>Eukaryota</taxon>
        <taxon>Metazoa</taxon>
        <taxon>Chordata</taxon>
        <taxon>Craniata</taxon>
        <taxon>Vertebrata</taxon>
        <taxon>Euteleostomi</taxon>
        <taxon>Actinopterygii</taxon>
        <taxon>Neopterygii</taxon>
        <taxon>Teleostei</taxon>
        <taxon>Neoteleostei</taxon>
        <taxon>Acanthomorphata</taxon>
        <taxon>Ovalentaria</taxon>
        <taxon>Atherinomorphae</taxon>
        <taxon>Beloniformes</taxon>
        <taxon>Adrianichthyidae</taxon>
        <taxon>Oryziinae</taxon>
        <taxon>Oryzias</taxon>
    </lineage>
</organism>
<protein>
    <recommendedName>
        <fullName evidence="3">Reverse transcriptase domain-containing protein</fullName>
    </recommendedName>
</protein>
<evidence type="ECO:0000313" key="2">
    <source>
        <dbReference type="Proteomes" id="UP000265200"/>
    </source>
</evidence>
<evidence type="ECO:0000313" key="1">
    <source>
        <dbReference type="Ensembl" id="ENSORLP00015016648.1"/>
    </source>
</evidence>
<sequence length="111" mass="12181">IGHHAVSIDNVDFTDTMVIRVSEIQDAFSKIKEGKACGLDDITVEHLKYSSFKLRPLLAICFTGFLTHGVLPDSILSVVLIPVIKDKTASLNSLLNYRPIALSSNISKILE</sequence>